<keyword evidence="2" id="KW-1185">Reference proteome</keyword>
<dbReference type="AlphaFoldDB" id="A1ZZW3"/>
<evidence type="ECO:0008006" key="3">
    <source>
        <dbReference type="Google" id="ProtNLM"/>
    </source>
</evidence>
<gene>
    <name evidence="1" type="ORF">M23134_02699</name>
</gene>
<accession>A1ZZW3</accession>
<name>A1ZZW3_MICM2</name>
<dbReference type="NCBIfam" id="TIGR01643">
    <property type="entry name" value="YD_repeat_2x"/>
    <property type="match status" value="1"/>
</dbReference>
<dbReference type="InterPro" id="IPR006530">
    <property type="entry name" value="YD"/>
</dbReference>
<dbReference type="EMBL" id="AAWS01000083">
    <property type="protein sequence ID" value="EAY24079.1"/>
    <property type="molecule type" value="Genomic_DNA"/>
</dbReference>
<evidence type="ECO:0000313" key="1">
    <source>
        <dbReference type="EMBL" id="EAY24079.1"/>
    </source>
</evidence>
<evidence type="ECO:0000313" key="2">
    <source>
        <dbReference type="Proteomes" id="UP000004095"/>
    </source>
</evidence>
<dbReference type="eggNOG" id="COG3209">
    <property type="taxonomic scope" value="Bacteria"/>
</dbReference>
<dbReference type="Proteomes" id="UP000004095">
    <property type="component" value="Unassembled WGS sequence"/>
</dbReference>
<organism evidence="1 2">
    <name type="scientific">Microscilla marina ATCC 23134</name>
    <dbReference type="NCBI Taxonomy" id="313606"/>
    <lineage>
        <taxon>Bacteria</taxon>
        <taxon>Pseudomonadati</taxon>
        <taxon>Bacteroidota</taxon>
        <taxon>Cytophagia</taxon>
        <taxon>Cytophagales</taxon>
        <taxon>Microscillaceae</taxon>
        <taxon>Microscilla</taxon>
    </lineage>
</organism>
<reference evidence="1 2" key="1">
    <citation type="submission" date="2007-01" db="EMBL/GenBank/DDBJ databases">
        <authorList>
            <person name="Haygood M."/>
            <person name="Podell S."/>
            <person name="Anderson C."/>
            <person name="Hopkinson B."/>
            <person name="Roe K."/>
            <person name="Barbeau K."/>
            <person name="Gaasterland T."/>
            <person name="Ferriera S."/>
            <person name="Johnson J."/>
            <person name="Kravitz S."/>
            <person name="Beeson K."/>
            <person name="Sutton G."/>
            <person name="Rogers Y.-H."/>
            <person name="Friedman R."/>
            <person name="Frazier M."/>
            <person name="Venter J.C."/>
        </authorList>
    </citation>
    <scope>NUCLEOTIDE SEQUENCE [LARGE SCALE GENOMIC DNA]</scope>
    <source>
        <strain evidence="1 2">ATCC 23134</strain>
    </source>
</reference>
<proteinExistence type="predicted"/>
<sequence>MYTKVTEFVGENGAGGKNITYYEIPNQEDFNNVTVKEQKLFAFMPTTNTFRLVNEVAYEYEEVIDQTFWAIIIRVLSTNQCNLAGNNLKNYFRESYTLPMRWRYLTQVTEKVYDDDNKASMSTTNTQYGHIHRYPNEIVTINSKGEKLIVRKKYPEDYTPAIAGFLVNKNILAVTLEEQVWKEKAGVQSLLSGKVIEVDPLVLQPKKVYSLETNKALTSPDQATKTDNVYNALLSDSHYKLQATFGFDSEGNIHLQQKNNDLNIAYLWGYNHHYPIARVINALPHQAFHTSFEDIVSSPEVVHTNSYTGNKSWQGSYSIPVTQKPVAGNYLLTYWEQVNGRWVFQQKKLSYDPNTNPVLVNTNHLIDEVRMYPEGAQMFTYTYDYVYGMTSSTDASGRAMHYVYDALGRLKLVKDHEQHIIKKYSYTYQQD</sequence>
<protein>
    <recommendedName>
        <fullName evidence="3">YD repeat protein</fullName>
    </recommendedName>
</protein>
<comment type="caution">
    <text evidence="1">The sequence shown here is derived from an EMBL/GenBank/DDBJ whole genome shotgun (WGS) entry which is preliminary data.</text>
</comment>